<evidence type="ECO:0000256" key="5">
    <source>
        <dbReference type="ARBA" id="ARBA00022692"/>
    </source>
</evidence>
<reference evidence="11 12" key="1">
    <citation type="submission" date="2019-03" db="EMBL/GenBank/DDBJ databases">
        <title>Efficiently degradation of phenoxyalkanoic acid herbicides by Cupriavidus oxalaticus strain X32.</title>
        <authorList>
            <person name="Sheng X."/>
        </authorList>
    </citation>
    <scope>NUCLEOTIDE SEQUENCE [LARGE SCALE GENOMIC DNA]</scope>
    <source>
        <strain evidence="11 12">X32</strain>
    </source>
</reference>
<evidence type="ECO:0000256" key="2">
    <source>
        <dbReference type="ARBA" id="ARBA00010065"/>
    </source>
</evidence>
<dbReference type="Pfam" id="PF20154">
    <property type="entry name" value="LNT_N"/>
    <property type="match status" value="1"/>
</dbReference>
<evidence type="ECO:0000256" key="7">
    <source>
        <dbReference type="ARBA" id="ARBA00023136"/>
    </source>
</evidence>
<comment type="similarity">
    <text evidence="2 9">Belongs to the CN hydrolase family. Apolipoprotein N-acyltransferase subfamily.</text>
</comment>
<dbReference type="STRING" id="1349762.GCA_001592245_00239"/>
<comment type="function">
    <text evidence="9">Catalyzes the phospholipid dependent N-acylation of the N-terminal cysteine of apolipoprotein, the last step in lipoprotein maturation.</text>
</comment>
<evidence type="ECO:0000256" key="1">
    <source>
        <dbReference type="ARBA" id="ARBA00004651"/>
    </source>
</evidence>
<dbReference type="Proteomes" id="UP000295294">
    <property type="component" value="Chromosome 2"/>
</dbReference>
<evidence type="ECO:0000256" key="8">
    <source>
        <dbReference type="ARBA" id="ARBA00023315"/>
    </source>
</evidence>
<organism evidence="11 12">
    <name type="scientific">Cupriavidus oxalaticus</name>
    <dbReference type="NCBI Taxonomy" id="96344"/>
    <lineage>
        <taxon>Bacteria</taxon>
        <taxon>Pseudomonadati</taxon>
        <taxon>Pseudomonadota</taxon>
        <taxon>Betaproteobacteria</taxon>
        <taxon>Burkholderiales</taxon>
        <taxon>Burkholderiaceae</taxon>
        <taxon>Cupriavidus</taxon>
    </lineage>
</organism>
<dbReference type="CDD" id="cd07571">
    <property type="entry name" value="ALP_N-acyl_transferase"/>
    <property type="match status" value="1"/>
</dbReference>
<dbReference type="Gene3D" id="3.60.110.10">
    <property type="entry name" value="Carbon-nitrogen hydrolase"/>
    <property type="match status" value="1"/>
</dbReference>
<dbReference type="PANTHER" id="PTHR38686">
    <property type="entry name" value="APOLIPOPROTEIN N-ACYLTRANSFERASE"/>
    <property type="match status" value="1"/>
</dbReference>
<accession>A0A4P7L9C6</accession>
<evidence type="ECO:0000256" key="4">
    <source>
        <dbReference type="ARBA" id="ARBA00022679"/>
    </source>
</evidence>
<dbReference type="GO" id="GO:0005886">
    <property type="term" value="C:plasma membrane"/>
    <property type="evidence" value="ECO:0007669"/>
    <property type="project" value="UniProtKB-SubCell"/>
</dbReference>
<dbReference type="EMBL" id="CP038635">
    <property type="protein sequence ID" value="QBY52178.1"/>
    <property type="molecule type" value="Genomic_DNA"/>
</dbReference>
<dbReference type="AlphaFoldDB" id="A0A4P7L9C6"/>
<dbReference type="GO" id="GO:0016410">
    <property type="term" value="F:N-acyltransferase activity"/>
    <property type="evidence" value="ECO:0007669"/>
    <property type="project" value="UniProtKB-UniRule"/>
</dbReference>
<dbReference type="SUPFAM" id="SSF56317">
    <property type="entry name" value="Carbon-nitrogen hydrolase"/>
    <property type="match status" value="1"/>
</dbReference>
<keyword evidence="3 9" id="KW-1003">Cell membrane</keyword>
<comment type="subcellular location">
    <subcellularLocation>
        <location evidence="1 9">Cell membrane</location>
        <topology evidence="1 9">Multi-pass membrane protein</topology>
    </subcellularLocation>
</comment>
<dbReference type="OrthoDB" id="9804277at2"/>
<feature type="transmembrane region" description="Helical" evidence="9">
    <location>
        <begin position="226"/>
        <end position="247"/>
    </location>
</feature>
<feature type="transmembrane region" description="Helical" evidence="9">
    <location>
        <begin position="109"/>
        <end position="133"/>
    </location>
</feature>
<name>A0A4P7L9C6_9BURK</name>
<evidence type="ECO:0000256" key="9">
    <source>
        <dbReference type="HAMAP-Rule" id="MF_01148"/>
    </source>
</evidence>
<keyword evidence="6 9" id="KW-1133">Transmembrane helix</keyword>
<dbReference type="UniPathway" id="UPA00666"/>
<feature type="transmembrane region" description="Helical" evidence="9">
    <location>
        <begin position="53"/>
        <end position="69"/>
    </location>
</feature>
<dbReference type="RefSeq" id="WP_133093757.1">
    <property type="nucleotide sequence ID" value="NZ_CP038635.1"/>
</dbReference>
<sequence>MKHPAPIPNGAAAANAGAGSVPGARSRAAAMARLLLAGVLGIAHTQAFAPHDWWWLQILSLAGLAALMADAPRARIAAATGYAFGLGWFLSGIWWLYISMHVYGEMPAWMAALAVVLFSGYLALWPALAGALWHRLTARLRAGTWAAALLAPLAFGAAWGLSEWLRGVVFTGFPWLSGGYAHTDGPLAGFAPLVGVYGIGALAAAVAALLAGAVRGLGHGARTPAVVSLALALLLPALGATLSPLAWTTPAGKPLTVRLLQGNVPQDIKFEAAGIQRSIALYRDMITAEPADLVVTPETAFPVILQDLPVDVAVAVRDYALQSGTTVLFGAAGADSPVDFTNSVFGLGPLTERLYRYNKHHLVPFGEFIPLGFRWFVDMMKMPLGDFRRGGLDQPSLPVRGVRVAPNICYEDLFGEEIAQTLRQQPAPANVLANLTNLAWFGDTIALDQHLQISRMRALETRRPMLRSTNTGMTAVVRPDGTVQARLPTFTVGTLVAEVQGMQGLTPYIRWGNAPVLALFALLLGTAAWRSRRAG</sequence>
<dbReference type="GO" id="GO:0042158">
    <property type="term" value="P:lipoprotein biosynthetic process"/>
    <property type="evidence" value="ECO:0007669"/>
    <property type="project" value="UniProtKB-UniRule"/>
</dbReference>
<feature type="transmembrane region" description="Helical" evidence="9">
    <location>
        <begin position="187"/>
        <end position="214"/>
    </location>
</feature>
<evidence type="ECO:0000313" key="12">
    <source>
        <dbReference type="Proteomes" id="UP000295294"/>
    </source>
</evidence>
<evidence type="ECO:0000256" key="3">
    <source>
        <dbReference type="ARBA" id="ARBA00022475"/>
    </source>
</evidence>
<dbReference type="PANTHER" id="PTHR38686:SF1">
    <property type="entry name" value="APOLIPOPROTEIN N-ACYLTRANSFERASE"/>
    <property type="match status" value="1"/>
</dbReference>
<keyword evidence="11" id="KW-0449">Lipoprotein</keyword>
<dbReference type="NCBIfam" id="TIGR00546">
    <property type="entry name" value="lnt"/>
    <property type="match status" value="1"/>
</dbReference>
<dbReference type="PROSITE" id="PS50263">
    <property type="entry name" value="CN_HYDROLASE"/>
    <property type="match status" value="1"/>
</dbReference>
<feature type="transmembrane region" description="Helical" evidence="9">
    <location>
        <begin position="76"/>
        <end position="97"/>
    </location>
</feature>
<comment type="pathway">
    <text evidence="9">Protein modification; lipoprotein biosynthesis (N-acyl transfer).</text>
</comment>
<keyword evidence="5 9" id="KW-0812">Transmembrane</keyword>
<dbReference type="InterPro" id="IPR003010">
    <property type="entry name" value="C-N_Hydrolase"/>
</dbReference>
<dbReference type="InterPro" id="IPR036526">
    <property type="entry name" value="C-N_Hydrolase_sf"/>
</dbReference>
<proteinExistence type="inferred from homology"/>
<protein>
    <recommendedName>
        <fullName evidence="9">Apolipoprotein N-acyltransferase</fullName>
        <shortName evidence="9">ALP N-acyltransferase</shortName>
        <ecNumber evidence="9">2.3.1.269</ecNumber>
    </recommendedName>
</protein>
<dbReference type="InterPro" id="IPR004563">
    <property type="entry name" value="Apolipo_AcylTrfase"/>
</dbReference>
<comment type="catalytic activity">
    <reaction evidence="9">
        <text>N-terminal S-1,2-diacyl-sn-glyceryl-L-cysteinyl-[lipoprotein] + a glycerophospholipid = N-acyl-S-1,2-diacyl-sn-glyceryl-L-cysteinyl-[lipoprotein] + a 2-acyl-sn-glycero-3-phospholipid + H(+)</text>
        <dbReference type="Rhea" id="RHEA:48228"/>
        <dbReference type="Rhea" id="RHEA-COMP:14681"/>
        <dbReference type="Rhea" id="RHEA-COMP:14684"/>
        <dbReference type="ChEBI" id="CHEBI:15378"/>
        <dbReference type="ChEBI" id="CHEBI:136912"/>
        <dbReference type="ChEBI" id="CHEBI:140656"/>
        <dbReference type="ChEBI" id="CHEBI:140657"/>
        <dbReference type="ChEBI" id="CHEBI:140660"/>
        <dbReference type="EC" id="2.3.1.269"/>
    </reaction>
</comment>
<keyword evidence="7 9" id="KW-0472">Membrane</keyword>
<feature type="transmembrane region" description="Helical" evidence="9">
    <location>
        <begin position="145"/>
        <end position="167"/>
    </location>
</feature>
<dbReference type="HAMAP" id="MF_01148">
    <property type="entry name" value="Lnt"/>
    <property type="match status" value="1"/>
</dbReference>
<keyword evidence="8 9" id="KW-0012">Acyltransferase</keyword>
<dbReference type="Pfam" id="PF00795">
    <property type="entry name" value="CN_hydrolase"/>
    <property type="match status" value="1"/>
</dbReference>
<dbReference type="KEGG" id="cox:E0W60_13190"/>
<feature type="domain" description="CN hydrolase" evidence="10">
    <location>
        <begin position="260"/>
        <end position="501"/>
    </location>
</feature>
<evidence type="ECO:0000259" key="10">
    <source>
        <dbReference type="PROSITE" id="PS50263"/>
    </source>
</evidence>
<evidence type="ECO:0000313" key="11">
    <source>
        <dbReference type="EMBL" id="QBY52178.1"/>
    </source>
</evidence>
<dbReference type="InterPro" id="IPR045378">
    <property type="entry name" value="LNT_N"/>
</dbReference>
<evidence type="ECO:0000256" key="6">
    <source>
        <dbReference type="ARBA" id="ARBA00022989"/>
    </source>
</evidence>
<dbReference type="EC" id="2.3.1.269" evidence="9"/>
<keyword evidence="4 9" id="KW-0808">Transferase</keyword>
<feature type="transmembrane region" description="Helical" evidence="9">
    <location>
        <begin position="508"/>
        <end position="529"/>
    </location>
</feature>
<gene>
    <name evidence="9 11" type="primary">lnt</name>
    <name evidence="11" type="ORF">E0W60_13190</name>
</gene>